<name>A0ABQ1RQ33_9ALTE</name>
<organism evidence="1 2">
    <name type="scientific">Lacimicrobium alkaliphilum</name>
    <dbReference type="NCBI Taxonomy" id="1526571"/>
    <lineage>
        <taxon>Bacteria</taxon>
        <taxon>Pseudomonadati</taxon>
        <taxon>Pseudomonadota</taxon>
        <taxon>Gammaproteobacteria</taxon>
        <taxon>Alteromonadales</taxon>
        <taxon>Alteromonadaceae</taxon>
        <taxon>Lacimicrobium</taxon>
    </lineage>
</organism>
<evidence type="ECO:0000313" key="2">
    <source>
        <dbReference type="Proteomes" id="UP000614272"/>
    </source>
</evidence>
<sequence length="401" mass="42800">MRAQKQANESRVKEYGDILNDTVPSVNTGTGDLVERLVGQTRTDVGINLHQQELSKRLNGALNLTTEETVRNITESVTADAAGRATLPESPILNINPASTSASEIARVTQAVNQRNQLNDQAVTMRNQYLFDRYEAGMAIQDTFVQGAIRGMHSYNQGAALRNASIEGFRVDLNDEATRASFAQGQYFATRDELTSTAFNIMATALLPVGGLAGTRVLTGGLIGGLANTTATWATNDHASANDYMQAFNTGFVGGGYGGYIGGTKGAAAGALVGEGLSQLANGEINGERLLLAPTFGALGYGAGGMITSRFGAGLSDKFPATISNWLPQGVNRTIDSSYRGVRDIGINTLGNLSVEGTEVLINYTQDEWFLKQLNQQPQPTISDAELDAFLQRARQHNQGR</sequence>
<dbReference type="RefSeq" id="WP_143452319.1">
    <property type="nucleotide sequence ID" value="NZ_BMGJ01000017.1"/>
</dbReference>
<dbReference type="Proteomes" id="UP000614272">
    <property type="component" value="Unassembled WGS sequence"/>
</dbReference>
<proteinExistence type="predicted"/>
<gene>
    <name evidence="1" type="ORF">GCM10011357_33270</name>
</gene>
<reference evidence="2" key="1">
    <citation type="journal article" date="2019" name="Int. J. Syst. Evol. Microbiol.">
        <title>The Global Catalogue of Microorganisms (GCM) 10K type strain sequencing project: providing services to taxonomists for standard genome sequencing and annotation.</title>
        <authorList>
            <consortium name="The Broad Institute Genomics Platform"/>
            <consortium name="The Broad Institute Genome Sequencing Center for Infectious Disease"/>
            <person name="Wu L."/>
            <person name="Ma J."/>
        </authorList>
    </citation>
    <scope>NUCLEOTIDE SEQUENCE [LARGE SCALE GENOMIC DNA]</scope>
    <source>
        <strain evidence="2">CGMCC 1.12923</strain>
    </source>
</reference>
<dbReference type="EMBL" id="BMGJ01000017">
    <property type="protein sequence ID" value="GGD75570.1"/>
    <property type="molecule type" value="Genomic_DNA"/>
</dbReference>
<protein>
    <submittedName>
        <fullName evidence="1">Uncharacterized protein</fullName>
    </submittedName>
</protein>
<keyword evidence="2" id="KW-1185">Reference proteome</keyword>
<comment type="caution">
    <text evidence="1">The sequence shown here is derived from an EMBL/GenBank/DDBJ whole genome shotgun (WGS) entry which is preliminary data.</text>
</comment>
<accession>A0ABQ1RQ33</accession>
<evidence type="ECO:0000313" key="1">
    <source>
        <dbReference type="EMBL" id="GGD75570.1"/>
    </source>
</evidence>